<dbReference type="GO" id="GO:0050295">
    <property type="term" value="F:steryl-beta-glucosidase activity"/>
    <property type="evidence" value="ECO:0007669"/>
    <property type="project" value="TreeGrafter"/>
</dbReference>
<dbReference type="InterPro" id="IPR017853">
    <property type="entry name" value="GH"/>
</dbReference>
<evidence type="ECO:0000313" key="5">
    <source>
        <dbReference type="EMBL" id="PVU92005.1"/>
    </source>
</evidence>
<dbReference type="Pfam" id="PF00150">
    <property type="entry name" value="Cellulase"/>
    <property type="match status" value="1"/>
</dbReference>
<comment type="caution">
    <text evidence="5">The sequence shown here is derived from an EMBL/GenBank/DDBJ whole genome shotgun (WGS) entry which is preliminary data.</text>
</comment>
<evidence type="ECO:0000259" key="4">
    <source>
        <dbReference type="Pfam" id="PF00150"/>
    </source>
</evidence>
<proteinExistence type="inferred from homology"/>
<organism evidence="5 6">
    <name type="scientific">Furculomyces boomerangus</name>
    <dbReference type="NCBI Taxonomy" id="61424"/>
    <lineage>
        <taxon>Eukaryota</taxon>
        <taxon>Fungi</taxon>
        <taxon>Fungi incertae sedis</taxon>
        <taxon>Zoopagomycota</taxon>
        <taxon>Kickxellomycotina</taxon>
        <taxon>Harpellomycetes</taxon>
        <taxon>Harpellales</taxon>
        <taxon>Harpellaceae</taxon>
        <taxon>Furculomyces</taxon>
    </lineage>
</organism>
<accession>A0A2T9YI70</accession>
<dbReference type="InterPro" id="IPR052066">
    <property type="entry name" value="Glycosphingolipid_Hydrolases"/>
</dbReference>
<name>A0A2T9YI70_9FUNG</name>
<comment type="similarity">
    <text evidence="1">Belongs to the glycosyl hydrolase 5 (cellulase A) family.</text>
</comment>
<dbReference type="AlphaFoldDB" id="A0A2T9YI70"/>
<dbReference type="EMBL" id="MBFT01000389">
    <property type="protein sequence ID" value="PVU92005.1"/>
    <property type="molecule type" value="Genomic_DNA"/>
</dbReference>
<reference evidence="5 6" key="1">
    <citation type="journal article" date="2018" name="MBio">
        <title>Comparative Genomics Reveals the Core Gene Toolbox for the Fungus-Insect Symbiosis.</title>
        <authorList>
            <person name="Wang Y."/>
            <person name="Stata M."/>
            <person name="Wang W."/>
            <person name="Stajich J.E."/>
            <person name="White M.M."/>
            <person name="Moncalvo J.M."/>
        </authorList>
    </citation>
    <scope>NUCLEOTIDE SEQUENCE [LARGE SCALE GENOMIC DNA]</scope>
    <source>
        <strain evidence="5 6">AUS-77-4</strain>
    </source>
</reference>
<dbReference type="PANTHER" id="PTHR31308">
    <property type="match status" value="1"/>
</dbReference>
<evidence type="ECO:0000256" key="2">
    <source>
        <dbReference type="ARBA" id="ARBA00022801"/>
    </source>
</evidence>
<evidence type="ECO:0000256" key="3">
    <source>
        <dbReference type="ARBA" id="ARBA00023295"/>
    </source>
</evidence>
<feature type="domain" description="Glycoside hydrolase family 5" evidence="4">
    <location>
        <begin position="149"/>
        <end position="330"/>
    </location>
</feature>
<gene>
    <name evidence="5" type="ORF">BB559_003909</name>
</gene>
<evidence type="ECO:0000256" key="1">
    <source>
        <dbReference type="ARBA" id="ARBA00005641"/>
    </source>
</evidence>
<dbReference type="InterPro" id="IPR001547">
    <property type="entry name" value="Glyco_hydro_5"/>
</dbReference>
<dbReference type="STRING" id="61424.A0A2T9YI70"/>
<dbReference type="GO" id="GO:0000272">
    <property type="term" value="P:polysaccharide catabolic process"/>
    <property type="evidence" value="ECO:0007669"/>
    <property type="project" value="InterPro"/>
</dbReference>
<dbReference type="OrthoDB" id="9971853at2759"/>
<evidence type="ECO:0000313" key="6">
    <source>
        <dbReference type="Proteomes" id="UP000245699"/>
    </source>
</evidence>
<protein>
    <recommendedName>
        <fullName evidence="4">Glycoside hydrolase family 5 domain-containing protein</fullName>
    </recommendedName>
</protein>
<dbReference type="Proteomes" id="UP000245699">
    <property type="component" value="Unassembled WGS sequence"/>
</dbReference>
<dbReference type="SUPFAM" id="SSF51445">
    <property type="entry name" value="(Trans)glycosidases"/>
    <property type="match status" value="1"/>
</dbReference>
<dbReference type="PANTHER" id="PTHR31308:SF5">
    <property type="entry name" value="ERGOSTERYL-BETA-GLUCOSIDASE"/>
    <property type="match status" value="1"/>
</dbReference>
<keyword evidence="2" id="KW-0378">Hydrolase</keyword>
<keyword evidence="6" id="KW-1185">Reference proteome</keyword>
<keyword evidence="3" id="KW-0326">Glycosidase</keyword>
<dbReference type="Gene3D" id="3.20.20.80">
    <property type="entry name" value="Glycosidases"/>
    <property type="match status" value="2"/>
</dbReference>
<dbReference type="GO" id="GO:1904462">
    <property type="term" value="P:ergosteryl 3-beta-D-glucoside catabolic process"/>
    <property type="evidence" value="ECO:0007669"/>
    <property type="project" value="TreeGrafter"/>
</dbReference>
<sequence length="825" mass="94258">MQAPLQNVQSELFDIPIKEILSNASTLANYSEKSNSLYKVEPSSDICPKEQTNPETNGFRYLNEVKNYYKNVIKFKEASSLIDLETVSCHKSSFIVNGIPNNSVFLRGVNVGGNCKIPYSTESCGGYEKLCFKNHKNVSFVNKPFPLSEANEHFQRLKSWGLTFIRLLVPWEALEHAGPGIYDCEYIEYLKRLLEIMEANGLKCMIDPHQDMWSRFSGGSGAPGWTLEAVGFDLANFTETGAAYIHDEKYAPNQKAPKMRWITNSTKLVTSTMFTLFFGGRVFAPNMKVDNKNIQDYLQDHYINCYKNLAIELKDSKAVLGFESMNEPEAGYIGMSNLKKYKGKHHMFLGEAPSPVQQYALGSGQKIKVSNYKEFGIIPSIKFGRKLVNKKKKSVWRSGYDCIWKQHGVWKLNGKTPKLLQHDYFCKNIDNKPTSPHNRVTYFNQNFYKQFLQKYTESIKQINTKWLLFIEPMPNTEPPKLSPQEKDNFGNLVYSPHWYDLYTLFTKKFDGLYSFNVLGLQKSVRLKHFYFGLNGLVKNYADQLKLIRDRGIQNIGETPLIIGECGIPMDLNNKTAFKSGDYKYQSRMMNAVMSAFERSLCLNFTLWTYNPYNEYQIGDFWNGEDFSIITKNKSLNHTKKIASETSLSTTTIESDHQTPVNICTNTNFEVLSDDMISPASNTFTEFSDRTTFEQYNFGRFSSDTASTETNSTKVDIGDKIILAHDQVNKPGRVLDAIIRPYVARVNGTLVSTSFDIKTTTFKVSFIPKTNEIIEIEKEKSDDNDIIPFGEWVDKETGEQNSGVGLIAYVPIFHYKLNELDSRKSP</sequence>